<evidence type="ECO:0000256" key="1">
    <source>
        <dbReference type="SAM" id="Phobius"/>
    </source>
</evidence>
<evidence type="ECO:0000313" key="3">
    <source>
        <dbReference type="Proteomes" id="UP000051984"/>
    </source>
</evidence>
<dbReference type="AlphaFoldDB" id="A0A0R1EZD1"/>
<keyword evidence="1" id="KW-1133">Transmembrane helix</keyword>
<sequence length="67" mass="7394">MVILKRKHLVSLILIVSVLALVLVTFVSLRHQGPKNRRDPGADAESFLIKLPGNMDIVKLGVGPFFD</sequence>
<keyword evidence="1" id="KW-0812">Transmembrane</keyword>
<reference evidence="2 3" key="1">
    <citation type="journal article" date="2015" name="Genome Announc.">
        <title>Expanding the biotechnology potential of lactobacilli through comparative genomics of 213 strains and associated genera.</title>
        <authorList>
            <person name="Sun Z."/>
            <person name="Harris H.M."/>
            <person name="McCann A."/>
            <person name="Guo C."/>
            <person name="Argimon S."/>
            <person name="Zhang W."/>
            <person name="Yang X."/>
            <person name="Jeffery I.B."/>
            <person name="Cooney J.C."/>
            <person name="Kagawa T.F."/>
            <person name="Liu W."/>
            <person name="Song Y."/>
            <person name="Salvetti E."/>
            <person name="Wrobel A."/>
            <person name="Rasinkangas P."/>
            <person name="Parkhill J."/>
            <person name="Rea M.C."/>
            <person name="O'Sullivan O."/>
            <person name="Ritari J."/>
            <person name="Douillard F.P."/>
            <person name="Paul Ross R."/>
            <person name="Yang R."/>
            <person name="Briner A.E."/>
            <person name="Felis G.E."/>
            <person name="de Vos W.M."/>
            <person name="Barrangou R."/>
            <person name="Klaenhammer T.R."/>
            <person name="Caufield P.W."/>
            <person name="Cui Y."/>
            <person name="Zhang H."/>
            <person name="O'Toole P.W."/>
        </authorList>
    </citation>
    <scope>NUCLEOTIDE SEQUENCE [LARGE SCALE GENOMIC DNA]</scope>
    <source>
        <strain evidence="2 3">DSM 20178</strain>
    </source>
</reference>
<accession>A0A0R1EZD1</accession>
<dbReference type="Proteomes" id="UP000051984">
    <property type="component" value="Unassembled WGS sequence"/>
</dbReference>
<keyword evidence="1" id="KW-0472">Membrane</keyword>
<evidence type="ECO:0000313" key="2">
    <source>
        <dbReference type="EMBL" id="KRK13187.1"/>
    </source>
</evidence>
<feature type="transmembrane region" description="Helical" evidence="1">
    <location>
        <begin position="12"/>
        <end position="29"/>
    </location>
</feature>
<comment type="caution">
    <text evidence="2">The sequence shown here is derived from an EMBL/GenBank/DDBJ whole genome shotgun (WGS) entry which is preliminary data.</text>
</comment>
<proteinExistence type="predicted"/>
<protein>
    <submittedName>
        <fullName evidence="2">Uncharacterized protein</fullName>
    </submittedName>
</protein>
<dbReference type="PATRIC" id="fig|1423816.3.peg.1445"/>
<name>A0A0R1EZD1_LACZE</name>
<dbReference type="EMBL" id="AZCT01000002">
    <property type="protein sequence ID" value="KRK13187.1"/>
    <property type="molecule type" value="Genomic_DNA"/>
</dbReference>
<gene>
    <name evidence="2" type="ORF">FD51_GL001385</name>
</gene>
<organism evidence="2 3">
    <name type="scientific">Lacticaseibacillus zeae DSM 20178 = KCTC 3804</name>
    <dbReference type="NCBI Taxonomy" id="1423816"/>
    <lineage>
        <taxon>Bacteria</taxon>
        <taxon>Bacillati</taxon>
        <taxon>Bacillota</taxon>
        <taxon>Bacilli</taxon>
        <taxon>Lactobacillales</taxon>
        <taxon>Lactobacillaceae</taxon>
        <taxon>Lacticaseibacillus</taxon>
    </lineage>
</organism>